<dbReference type="InterPro" id="IPR001173">
    <property type="entry name" value="Glyco_trans_2-like"/>
</dbReference>
<keyword evidence="2" id="KW-0328">Glycosyltransferase</keyword>
<dbReference type="Gene3D" id="3.90.550.10">
    <property type="entry name" value="Spore Coat Polysaccharide Biosynthesis Protein SpsA, Chain A"/>
    <property type="match status" value="1"/>
</dbReference>
<organism evidence="5 6">
    <name type="scientific">Thermoleophilum album</name>
    <dbReference type="NCBI Taxonomy" id="29539"/>
    <lineage>
        <taxon>Bacteria</taxon>
        <taxon>Bacillati</taxon>
        <taxon>Actinomycetota</taxon>
        <taxon>Thermoleophilia</taxon>
        <taxon>Thermoleophilales</taxon>
        <taxon>Thermoleophilaceae</taxon>
        <taxon>Thermoleophilum</taxon>
    </lineage>
</organism>
<dbReference type="Pfam" id="PF00535">
    <property type="entry name" value="Glycos_transf_2"/>
    <property type="match status" value="1"/>
</dbReference>
<gene>
    <name evidence="5" type="ORF">SAMN02745716_2026</name>
</gene>
<dbReference type="PANTHER" id="PTHR43685:SF5">
    <property type="entry name" value="GLYCOSYLTRANSFERASE EPSE-RELATED"/>
    <property type="match status" value="1"/>
</dbReference>
<dbReference type="STRING" id="29539.SAMN02745716_2026"/>
<accession>A0A1H6G064</accession>
<dbReference type="RefSeq" id="WP_093118685.1">
    <property type="nucleotide sequence ID" value="NZ_FNWJ01000002.1"/>
</dbReference>
<dbReference type="AlphaFoldDB" id="A0A1H6G064"/>
<reference evidence="6" key="1">
    <citation type="submission" date="2016-10" db="EMBL/GenBank/DDBJ databases">
        <authorList>
            <person name="Varghese N."/>
            <person name="Submissions S."/>
        </authorList>
    </citation>
    <scope>NUCLEOTIDE SEQUENCE [LARGE SCALE GENOMIC DNA]</scope>
    <source>
        <strain evidence="6">ATCC 35263</strain>
    </source>
</reference>
<keyword evidence="3 5" id="KW-0808">Transferase</keyword>
<dbReference type="GO" id="GO:0016757">
    <property type="term" value="F:glycosyltransferase activity"/>
    <property type="evidence" value="ECO:0007669"/>
    <property type="project" value="UniProtKB-KW"/>
</dbReference>
<dbReference type="OrthoDB" id="1757142at2"/>
<keyword evidence="6" id="KW-1185">Reference proteome</keyword>
<feature type="domain" description="Glycosyltransferase 2-like" evidence="4">
    <location>
        <begin position="18"/>
        <end position="160"/>
    </location>
</feature>
<comment type="similarity">
    <text evidence="1">Belongs to the glycosyltransferase 2 family.</text>
</comment>
<name>A0A1H6G064_THEAL</name>
<protein>
    <submittedName>
        <fullName evidence="5">Glycosyl transferase family 2</fullName>
    </submittedName>
</protein>
<dbReference type="Proteomes" id="UP000222056">
    <property type="component" value="Unassembled WGS sequence"/>
</dbReference>
<proteinExistence type="inferred from homology"/>
<dbReference type="InterPro" id="IPR050834">
    <property type="entry name" value="Glycosyltransf_2"/>
</dbReference>
<evidence type="ECO:0000256" key="3">
    <source>
        <dbReference type="ARBA" id="ARBA00022679"/>
    </source>
</evidence>
<sequence>MVAAATGQGELDGGVDVSVLVPFLNEEAYLPDSMPAMLNQEFDGRVEYLFIDSGSTDGGRAVVEAFAEQDPRIRLLENPARTTAVGLNIGLRHARGRYVARMDAHTIYPSTYLRDGVERLEHGDADWVSGPQLPAPRGKWSRRIALALGTWLGTGGPAYRLPPDAEEVEVDSGFTGVWRRRTLEELGGWDEAASPNEDGELAARMLERGMRLVMLQRMAASYWPRESLEGLARQYYRYGRARARTWRLHPDAMRPTHLLPPLVLGVLVAVGAAPSRRLRAAARVGSGVWLAAIASTAVSSRRRASASLRDALAVPLVVAVMHLSWGAGFVAGSLRHGPPVRACWRALSRALRRAR</sequence>
<dbReference type="SUPFAM" id="SSF53448">
    <property type="entry name" value="Nucleotide-diphospho-sugar transferases"/>
    <property type="match status" value="1"/>
</dbReference>
<evidence type="ECO:0000256" key="1">
    <source>
        <dbReference type="ARBA" id="ARBA00006739"/>
    </source>
</evidence>
<evidence type="ECO:0000313" key="5">
    <source>
        <dbReference type="EMBL" id="SEH15673.1"/>
    </source>
</evidence>
<dbReference type="PANTHER" id="PTHR43685">
    <property type="entry name" value="GLYCOSYLTRANSFERASE"/>
    <property type="match status" value="1"/>
</dbReference>
<evidence type="ECO:0000313" key="6">
    <source>
        <dbReference type="Proteomes" id="UP000222056"/>
    </source>
</evidence>
<evidence type="ECO:0000259" key="4">
    <source>
        <dbReference type="Pfam" id="PF00535"/>
    </source>
</evidence>
<evidence type="ECO:0000256" key="2">
    <source>
        <dbReference type="ARBA" id="ARBA00022676"/>
    </source>
</evidence>
<dbReference type="EMBL" id="FNWJ01000002">
    <property type="protein sequence ID" value="SEH15673.1"/>
    <property type="molecule type" value="Genomic_DNA"/>
</dbReference>
<dbReference type="InterPro" id="IPR029044">
    <property type="entry name" value="Nucleotide-diphossugar_trans"/>
</dbReference>
<dbReference type="CDD" id="cd02525">
    <property type="entry name" value="Succinoglycan_BP_ExoA"/>
    <property type="match status" value="1"/>
</dbReference>